<keyword evidence="1 3" id="KW-0560">Oxidoreductase</keyword>
<evidence type="ECO:0000256" key="2">
    <source>
        <dbReference type="ARBA" id="ARBA00049026"/>
    </source>
</evidence>
<dbReference type="Pfam" id="PF02347">
    <property type="entry name" value="GDC-P"/>
    <property type="match status" value="1"/>
</dbReference>
<comment type="similarity">
    <text evidence="3">Belongs to the GcvP family. N-terminal subunit subfamily.</text>
</comment>
<evidence type="ECO:0000256" key="1">
    <source>
        <dbReference type="ARBA" id="ARBA00023002"/>
    </source>
</evidence>
<accession>A0A401HAK6</accession>
<dbReference type="CDD" id="cd00613">
    <property type="entry name" value="GDC-P"/>
    <property type="match status" value="1"/>
</dbReference>
<dbReference type="GO" id="GO:0019464">
    <property type="term" value="P:glycine decarboxylation via glycine cleavage system"/>
    <property type="evidence" value="ECO:0007669"/>
    <property type="project" value="UniProtKB-UniRule"/>
</dbReference>
<sequence length="471" mass="51772">MLVYPQLEHPWIPNSHKAILDEMLEAIGVSSVDDLYRDIPPTILLSPEEWDSLPIGEGRPLSEAEVLARIESILSKNKYFTDPPPFVGGGVWPRYVPSVVKALITRGEFLTAYTPYQAEISQGLMQALFEYQSLVAELLEMEVVNASLYDWSSAVGEAMLMARRVTRRNRVLVPETMNPLHLETATTYAYGGGIRVEKVRVDRETGFIDLEDLESRLSQGDTAALYMEYPSSYTGVIDENVEAAGEAVHKAGGLFILGVEPVSMAILKPPGRLGADIAVGDGQPLGLGLNYGGPYLGVFAVRWDGRLVRQMPGRLIGMTVDAEGRRAFAMILQTREQHIRRAKATSNITTNEALMAIAAAVYLSLLGPQGLREVAEASWYMSHYAAKRLSELRGVEAPLLEGEFIMDFTVRLPIDASVARRRLLEKGVLAGIPLGGFSFFGDNDMLLTVTEAHTRRHVDLLVNLLDSILGG</sequence>
<dbReference type="GO" id="GO:0009116">
    <property type="term" value="P:nucleoside metabolic process"/>
    <property type="evidence" value="ECO:0007669"/>
    <property type="project" value="InterPro"/>
</dbReference>
<name>A0A401HAK6_AERPX</name>
<proteinExistence type="inferred from homology"/>
<comment type="function">
    <text evidence="3">The glycine cleavage system catalyzes the degradation of glycine. The P protein binds the alpha-amino group of glycine through its pyridoxal phosphate cofactor; CO(2) is released and the remaining methylamine moiety is then transferred to the lipoamide cofactor of the H protein.</text>
</comment>
<dbReference type="SUPFAM" id="SSF53383">
    <property type="entry name" value="PLP-dependent transferases"/>
    <property type="match status" value="1"/>
</dbReference>
<dbReference type="InterPro" id="IPR049315">
    <property type="entry name" value="GDC-P_N"/>
</dbReference>
<dbReference type="InterPro" id="IPR015421">
    <property type="entry name" value="PyrdxlP-dep_Trfase_major"/>
</dbReference>
<dbReference type="NCBIfam" id="NF001696">
    <property type="entry name" value="PRK00451.1"/>
    <property type="match status" value="1"/>
</dbReference>
<organism evidence="5 6">
    <name type="scientific">Aeropyrum pernix</name>
    <dbReference type="NCBI Taxonomy" id="56636"/>
    <lineage>
        <taxon>Archaea</taxon>
        <taxon>Thermoproteota</taxon>
        <taxon>Thermoprotei</taxon>
        <taxon>Desulfurococcales</taxon>
        <taxon>Desulfurococcaceae</taxon>
        <taxon>Aeropyrum</taxon>
    </lineage>
</organism>
<dbReference type="PANTHER" id="PTHR42806:SF1">
    <property type="entry name" value="GLYCINE DEHYDROGENASE (DECARBOXYLATING)"/>
    <property type="match status" value="1"/>
</dbReference>
<evidence type="ECO:0000313" key="5">
    <source>
        <dbReference type="EMBL" id="GBF09453.1"/>
    </source>
</evidence>
<feature type="domain" description="Glycine cleavage system P-protein N-terminal" evidence="4">
    <location>
        <begin position="20"/>
        <end position="464"/>
    </location>
</feature>
<dbReference type="Gene3D" id="3.40.640.10">
    <property type="entry name" value="Type I PLP-dependent aspartate aminotransferase-like (Major domain)"/>
    <property type="match status" value="1"/>
</dbReference>
<reference evidence="5 6" key="1">
    <citation type="submission" date="2017-02" db="EMBL/GenBank/DDBJ databases">
        <title>isolation and characterization of a novel temperate virus Aeropyrum globular virus 1 infecting hyperthermophilic archaeon Aeropyrum.</title>
        <authorList>
            <person name="Yumiya M."/>
            <person name="Yoshida T."/>
            <person name="Sako Y."/>
        </authorList>
    </citation>
    <scope>NUCLEOTIDE SEQUENCE [LARGE SCALE GENOMIC DNA]</scope>
    <source>
        <strain evidence="5 6">YK1-12-2013</strain>
    </source>
</reference>
<dbReference type="Proteomes" id="UP000291213">
    <property type="component" value="Unassembled WGS sequence"/>
</dbReference>
<protein>
    <recommendedName>
        <fullName evidence="3">Probable glycine dehydrogenase (decarboxylating) subunit 1</fullName>
        <ecNumber evidence="3">1.4.4.2</ecNumber>
    </recommendedName>
    <alternativeName>
        <fullName evidence="3">Glycine cleavage system P-protein subunit 1</fullName>
    </alternativeName>
    <alternativeName>
        <fullName evidence="3">Glycine decarboxylase subunit 1</fullName>
    </alternativeName>
    <alternativeName>
        <fullName evidence="3">Glycine dehydrogenase (aminomethyl-transferring) subunit 1</fullName>
    </alternativeName>
</protein>
<comment type="subunit">
    <text evidence="3">The glycine cleavage system is composed of four proteins: P, T, L and H. In this organism, the P 'protein' is a heterodimer of two subunits.</text>
</comment>
<comment type="catalytic activity">
    <reaction evidence="2 3">
        <text>N(6)-[(R)-lipoyl]-L-lysyl-[glycine-cleavage complex H protein] + glycine + H(+) = N(6)-[(R)-S(8)-aminomethyldihydrolipoyl]-L-lysyl-[glycine-cleavage complex H protein] + CO2</text>
        <dbReference type="Rhea" id="RHEA:24304"/>
        <dbReference type="Rhea" id="RHEA-COMP:10494"/>
        <dbReference type="Rhea" id="RHEA-COMP:10495"/>
        <dbReference type="ChEBI" id="CHEBI:15378"/>
        <dbReference type="ChEBI" id="CHEBI:16526"/>
        <dbReference type="ChEBI" id="CHEBI:57305"/>
        <dbReference type="ChEBI" id="CHEBI:83099"/>
        <dbReference type="ChEBI" id="CHEBI:83143"/>
        <dbReference type="EC" id="1.4.4.2"/>
    </reaction>
</comment>
<dbReference type="InterPro" id="IPR023010">
    <property type="entry name" value="GcvPA"/>
</dbReference>
<dbReference type="HAMAP" id="MF_00712">
    <property type="entry name" value="GcvPA"/>
    <property type="match status" value="1"/>
</dbReference>
<dbReference type="GO" id="GO:0004375">
    <property type="term" value="F:glycine dehydrogenase (decarboxylating) activity"/>
    <property type="evidence" value="ECO:0007669"/>
    <property type="project" value="UniProtKB-EC"/>
</dbReference>
<dbReference type="EMBL" id="BDMD01000070">
    <property type="protein sequence ID" value="GBF09453.1"/>
    <property type="molecule type" value="Genomic_DNA"/>
</dbReference>
<evidence type="ECO:0000259" key="4">
    <source>
        <dbReference type="Pfam" id="PF02347"/>
    </source>
</evidence>
<dbReference type="Gene3D" id="3.90.1150.10">
    <property type="entry name" value="Aspartate Aminotransferase, domain 1"/>
    <property type="match status" value="1"/>
</dbReference>
<dbReference type="InterPro" id="IPR015424">
    <property type="entry name" value="PyrdxlP-dep_Trfase"/>
</dbReference>
<dbReference type="PIRSF" id="PIRSF006815">
    <property type="entry name" value="GcvPA"/>
    <property type="match status" value="1"/>
</dbReference>
<dbReference type="PANTHER" id="PTHR42806">
    <property type="entry name" value="GLYCINE CLEAVAGE SYSTEM P-PROTEIN"/>
    <property type="match status" value="1"/>
</dbReference>
<comment type="caution">
    <text evidence="5">The sequence shown here is derived from an EMBL/GenBank/DDBJ whole genome shotgun (WGS) entry which is preliminary data.</text>
</comment>
<evidence type="ECO:0000313" key="6">
    <source>
        <dbReference type="Proteomes" id="UP000291213"/>
    </source>
</evidence>
<dbReference type="AlphaFoldDB" id="A0A401HAK6"/>
<dbReference type="InterPro" id="IPR015422">
    <property type="entry name" value="PyrdxlP-dep_Trfase_small"/>
</dbReference>
<dbReference type="InterPro" id="IPR020581">
    <property type="entry name" value="GDC_P"/>
</dbReference>
<gene>
    <name evidence="3" type="primary">gcvPA</name>
    <name evidence="5" type="ORF">apy_11780</name>
</gene>
<evidence type="ECO:0000256" key="3">
    <source>
        <dbReference type="HAMAP-Rule" id="MF_00712"/>
    </source>
</evidence>
<dbReference type="EC" id="1.4.4.2" evidence="3"/>